<dbReference type="InterPro" id="IPR029016">
    <property type="entry name" value="GAF-like_dom_sf"/>
</dbReference>
<comment type="caution">
    <text evidence="6">The sequence shown here is derived from an EMBL/GenBank/DDBJ whole genome shotgun (WGS) entry which is preliminary data.</text>
</comment>
<dbReference type="SMART" id="SM00346">
    <property type="entry name" value="HTH_ICLR"/>
    <property type="match status" value="1"/>
</dbReference>
<dbReference type="Pfam" id="PF01614">
    <property type="entry name" value="IclR_C"/>
    <property type="match status" value="1"/>
</dbReference>
<dbReference type="InterPro" id="IPR036388">
    <property type="entry name" value="WH-like_DNA-bd_sf"/>
</dbReference>
<dbReference type="SUPFAM" id="SSF55781">
    <property type="entry name" value="GAF domain-like"/>
    <property type="match status" value="1"/>
</dbReference>
<dbReference type="GO" id="GO:0003700">
    <property type="term" value="F:DNA-binding transcription factor activity"/>
    <property type="evidence" value="ECO:0007669"/>
    <property type="project" value="TreeGrafter"/>
</dbReference>
<dbReference type="Proteomes" id="UP000293142">
    <property type="component" value="Unassembled WGS sequence"/>
</dbReference>
<sequence length="251" mass="27908">MDKKYWVPALERAHTILREIAAEPGKLKLTDLCSRSGISKSTMFSLLQTMEQLQWIERDRADAFSLGVHFGMMGNVYFQQFDLIDVFRREAPTVMARIEESVQLARLEGDQVVYLAKEAAPKPVQMVSGPGARFPAYATALGKMLLTALSEEALLAMYPEEGLNRLTPHTVNNRTELLEQIALARRQGFAEEMQEGVMGFCCVAAPIIHPGGQMLGAVSVSMPVHEWDHKREDARRAAITLAGKLSYGKAE</sequence>
<keyword evidence="3" id="KW-0804">Transcription</keyword>
<dbReference type="Pfam" id="PF09339">
    <property type="entry name" value="HTH_IclR"/>
    <property type="match status" value="1"/>
</dbReference>
<dbReference type="AlphaFoldDB" id="A0A4Q9DI11"/>
<evidence type="ECO:0000256" key="1">
    <source>
        <dbReference type="ARBA" id="ARBA00023015"/>
    </source>
</evidence>
<dbReference type="GO" id="GO:0003677">
    <property type="term" value="F:DNA binding"/>
    <property type="evidence" value="ECO:0007669"/>
    <property type="project" value="UniProtKB-KW"/>
</dbReference>
<dbReference type="PROSITE" id="PS51078">
    <property type="entry name" value="ICLR_ED"/>
    <property type="match status" value="1"/>
</dbReference>
<dbReference type="RefSeq" id="WP_131017377.1">
    <property type="nucleotide sequence ID" value="NZ_SIRE01000027.1"/>
</dbReference>
<dbReference type="PANTHER" id="PTHR30136:SF24">
    <property type="entry name" value="HTH-TYPE TRANSCRIPTIONAL REPRESSOR ALLR"/>
    <property type="match status" value="1"/>
</dbReference>
<evidence type="ECO:0000313" key="7">
    <source>
        <dbReference type="Proteomes" id="UP000293142"/>
    </source>
</evidence>
<proteinExistence type="predicted"/>
<name>A0A4Q9DI11_9BACL</name>
<evidence type="ECO:0000259" key="5">
    <source>
        <dbReference type="PROSITE" id="PS51078"/>
    </source>
</evidence>
<dbReference type="InterPro" id="IPR014757">
    <property type="entry name" value="Tscrpt_reg_IclR_C"/>
</dbReference>
<keyword evidence="7" id="KW-1185">Reference proteome</keyword>
<dbReference type="Gene3D" id="3.30.450.40">
    <property type="match status" value="1"/>
</dbReference>
<evidence type="ECO:0000256" key="2">
    <source>
        <dbReference type="ARBA" id="ARBA00023125"/>
    </source>
</evidence>
<dbReference type="SUPFAM" id="SSF46785">
    <property type="entry name" value="Winged helix' DNA-binding domain"/>
    <property type="match status" value="1"/>
</dbReference>
<keyword evidence="2" id="KW-0238">DNA-binding</keyword>
<reference evidence="6 7" key="1">
    <citation type="submission" date="2019-02" db="EMBL/GenBank/DDBJ databases">
        <title>Paenibacillus sp. nov., isolated from surface-sterilized tissue of Thalictrum simplex L.</title>
        <authorList>
            <person name="Tuo L."/>
        </authorList>
    </citation>
    <scope>NUCLEOTIDE SEQUENCE [LARGE SCALE GENOMIC DNA]</scope>
    <source>
        <strain evidence="6 7">N2SHLJ1</strain>
    </source>
</reference>
<organism evidence="6 7">
    <name type="scientific">Paenibacillus thalictri</name>
    <dbReference type="NCBI Taxonomy" id="2527873"/>
    <lineage>
        <taxon>Bacteria</taxon>
        <taxon>Bacillati</taxon>
        <taxon>Bacillota</taxon>
        <taxon>Bacilli</taxon>
        <taxon>Bacillales</taxon>
        <taxon>Paenibacillaceae</taxon>
        <taxon>Paenibacillus</taxon>
    </lineage>
</organism>
<evidence type="ECO:0000313" key="6">
    <source>
        <dbReference type="EMBL" id="TBL71198.1"/>
    </source>
</evidence>
<dbReference type="InterPro" id="IPR036390">
    <property type="entry name" value="WH_DNA-bd_sf"/>
</dbReference>
<dbReference type="GO" id="GO:0045892">
    <property type="term" value="P:negative regulation of DNA-templated transcription"/>
    <property type="evidence" value="ECO:0007669"/>
    <property type="project" value="TreeGrafter"/>
</dbReference>
<evidence type="ECO:0000256" key="3">
    <source>
        <dbReference type="ARBA" id="ARBA00023163"/>
    </source>
</evidence>
<protein>
    <submittedName>
        <fullName evidence="6">IclR family transcriptional regulator</fullName>
    </submittedName>
</protein>
<feature type="domain" description="HTH iclR-type" evidence="4">
    <location>
        <begin position="7"/>
        <end position="68"/>
    </location>
</feature>
<evidence type="ECO:0000259" key="4">
    <source>
        <dbReference type="PROSITE" id="PS51077"/>
    </source>
</evidence>
<gene>
    <name evidence="6" type="ORF">EYB31_30960</name>
</gene>
<dbReference type="InterPro" id="IPR005471">
    <property type="entry name" value="Tscrpt_reg_IclR_N"/>
</dbReference>
<dbReference type="Gene3D" id="1.10.10.10">
    <property type="entry name" value="Winged helix-like DNA-binding domain superfamily/Winged helix DNA-binding domain"/>
    <property type="match status" value="1"/>
</dbReference>
<dbReference type="EMBL" id="SIRE01000027">
    <property type="protein sequence ID" value="TBL71198.1"/>
    <property type="molecule type" value="Genomic_DNA"/>
</dbReference>
<dbReference type="PROSITE" id="PS51077">
    <property type="entry name" value="HTH_ICLR"/>
    <property type="match status" value="1"/>
</dbReference>
<dbReference type="InterPro" id="IPR050707">
    <property type="entry name" value="HTH_MetabolicPath_Reg"/>
</dbReference>
<keyword evidence="1" id="KW-0805">Transcription regulation</keyword>
<feature type="domain" description="IclR-ED" evidence="5">
    <location>
        <begin position="69"/>
        <end position="251"/>
    </location>
</feature>
<dbReference type="PANTHER" id="PTHR30136">
    <property type="entry name" value="HELIX-TURN-HELIX TRANSCRIPTIONAL REGULATOR, ICLR FAMILY"/>
    <property type="match status" value="1"/>
</dbReference>
<accession>A0A4Q9DI11</accession>
<dbReference type="OrthoDB" id="9791752at2"/>